<dbReference type="PANTHER" id="PTHR48081">
    <property type="entry name" value="AB HYDROLASE SUPERFAMILY PROTEIN C4A8.06C"/>
    <property type="match status" value="1"/>
</dbReference>
<organism evidence="3 4">
    <name type="scientific">Bacillus xiapuensis</name>
    <dbReference type="NCBI Taxonomy" id="2014075"/>
    <lineage>
        <taxon>Bacteria</taxon>
        <taxon>Bacillati</taxon>
        <taxon>Bacillota</taxon>
        <taxon>Bacilli</taxon>
        <taxon>Bacillales</taxon>
        <taxon>Bacillaceae</taxon>
        <taxon>Bacillus</taxon>
    </lineage>
</organism>
<accession>A0ABU6N6C0</accession>
<dbReference type="InterPro" id="IPR049492">
    <property type="entry name" value="BD-FAE-like_dom"/>
</dbReference>
<dbReference type="InterPro" id="IPR050300">
    <property type="entry name" value="GDXG_lipolytic_enzyme"/>
</dbReference>
<name>A0ABU6N6C0_9BACI</name>
<sequence>MKNTVIYKQDSRFTIKADFYTANHENAPVIVYIHGGGLLWGTREDISEEMIKLYTNNGFALFSIDYRLAPESKLPDILEDVQDALLWIETEGPKQFSIDPKRIAVVGGSAGGYLALCTGIYKKKPRAIVSFYGYGDISSNWATQPSKFYLQKDLVPKELYKKFVSDEMITEGAIETRFLLYLYARQQGAWVQEITGIPSTNKEDLIQVCPIYHITKDYPPTLFLHGTKDTDVPYEQSVFMRAALIKRNVKTRLITIPNGEHVFEKDFDNPVVQDALNQVIEFLQIHLSA</sequence>
<keyword evidence="1 3" id="KW-0378">Hydrolase</keyword>
<dbReference type="RefSeq" id="WP_327966672.1">
    <property type="nucleotide sequence ID" value="NZ_JARMQG010000043.1"/>
</dbReference>
<reference evidence="3 4" key="1">
    <citation type="submission" date="2023-03" db="EMBL/GenBank/DDBJ databases">
        <title>Bacillus Genome Sequencing.</title>
        <authorList>
            <person name="Dunlap C."/>
        </authorList>
    </citation>
    <scope>NUCLEOTIDE SEQUENCE [LARGE SCALE GENOMIC DNA]</scope>
    <source>
        <strain evidence="3 4">B-14544</strain>
    </source>
</reference>
<dbReference type="Proteomes" id="UP001330749">
    <property type="component" value="Unassembled WGS sequence"/>
</dbReference>
<evidence type="ECO:0000256" key="1">
    <source>
        <dbReference type="ARBA" id="ARBA00022801"/>
    </source>
</evidence>
<evidence type="ECO:0000259" key="2">
    <source>
        <dbReference type="Pfam" id="PF20434"/>
    </source>
</evidence>
<feature type="domain" description="BD-FAE-like" evidence="2">
    <location>
        <begin position="23"/>
        <end position="244"/>
    </location>
</feature>
<gene>
    <name evidence="3" type="ORF">P4447_04265</name>
</gene>
<evidence type="ECO:0000313" key="4">
    <source>
        <dbReference type="Proteomes" id="UP001330749"/>
    </source>
</evidence>
<keyword evidence="4" id="KW-1185">Reference proteome</keyword>
<dbReference type="EMBL" id="JARMQG010000043">
    <property type="protein sequence ID" value="MED3561759.1"/>
    <property type="molecule type" value="Genomic_DNA"/>
</dbReference>
<dbReference type="GO" id="GO:0016787">
    <property type="term" value="F:hydrolase activity"/>
    <property type="evidence" value="ECO:0007669"/>
    <property type="project" value="UniProtKB-KW"/>
</dbReference>
<dbReference type="SUPFAM" id="SSF53474">
    <property type="entry name" value="alpha/beta-Hydrolases"/>
    <property type="match status" value="1"/>
</dbReference>
<evidence type="ECO:0000313" key="3">
    <source>
        <dbReference type="EMBL" id="MED3561759.1"/>
    </source>
</evidence>
<comment type="caution">
    <text evidence="3">The sequence shown here is derived from an EMBL/GenBank/DDBJ whole genome shotgun (WGS) entry which is preliminary data.</text>
</comment>
<dbReference type="Gene3D" id="3.40.50.1820">
    <property type="entry name" value="alpha/beta hydrolase"/>
    <property type="match status" value="1"/>
</dbReference>
<dbReference type="Pfam" id="PF20434">
    <property type="entry name" value="BD-FAE"/>
    <property type="match status" value="1"/>
</dbReference>
<protein>
    <submittedName>
        <fullName evidence="3">Alpha/beta hydrolase</fullName>
    </submittedName>
</protein>
<proteinExistence type="predicted"/>
<dbReference type="InterPro" id="IPR029058">
    <property type="entry name" value="AB_hydrolase_fold"/>
</dbReference>